<dbReference type="EMBL" id="BPVZ01000200">
    <property type="protein sequence ID" value="GKV45950.1"/>
    <property type="molecule type" value="Genomic_DNA"/>
</dbReference>
<evidence type="ECO:0000259" key="2">
    <source>
        <dbReference type="PROSITE" id="PS50102"/>
    </source>
</evidence>
<dbReference type="SMART" id="SM00360">
    <property type="entry name" value="RRM"/>
    <property type="match status" value="1"/>
</dbReference>
<keyword evidence="1" id="KW-0694">RNA-binding</keyword>
<gene>
    <name evidence="3" type="ORF">SLEP1_g52974</name>
</gene>
<dbReference type="AlphaFoldDB" id="A0AAV5M850"/>
<proteinExistence type="predicted"/>
<dbReference type="Gene3D" id="3.30.70.330">
    <property type="match status" value="1"/>
</dbReference>
<dbReference type="Proteomes" id="UP001054252">
    <property type="component" value="Unassembled WGS sequence"/>
</dbReference>
<keyword evidence="4" id="KW-1185">Reference proteome</keyword>
<dbReference type="InterPro" id="IPR035979">
    <property type="entry name" value="RBD_domain_sf"/>
</dbReference>
<sequence>MRFKQRDNSKGYDKGILKQATSFFIANFPESWKIEDMWKEFKKYGRVIQIYVANKKDKWDRKFGFVRYLEIKNPREMELNLSKIKVGELRIQANLAMYNEGNGTTGRSRRQIVHRGESSYGQYADVAAKSFADVVRGDKHEPRMEVSERKRWTPKKNVRTDVASKETDVVLEFQANKEEKEWLKNFYVGQMHKLDGLIY</sequence>
<dbReference type="InterPro" id="IPR000504">
    <property type="entry name" value="RRM_dom"/>
</dbReference>
<comment type="caution">
    <text evidence="3">The sequence shown here is derived from an EMBL/GenBank/DDBJ whole genome shotgun (WGS) entry which is preliminary data.</text>
</comment>
<feature type="domain" description="RRM" evidence="2">
    <location>
        <begin position="21"/>
        <end position="96"/>
    </location>
</feature>
<organism evidence="3 4">
    <name type="scientific">Rubroshorea leprosula</name>
    <dbReference type="NCBI Taxonomy" id="152421"/>
    <lineage>
        <taxon>Eukaryota</taxon>
        <taxon>Viridiplantae</taxon>
        <taxon>Streptophyta</taxon>
        <taxon>Embryophyta</taxon>
        <taxon>Tracheophyta</taxon>
        <taxon>Spermatophyta</taxon>
        <taxon>Magnoliopsida</taxon>
        <taxon>eudicotyledons</taxon>
        <taxon>Gunneridae</taxon>
        <taxon>Pentapetalae</taxon>
        <taxon>rosids</taxon>
        <taxon>malvids</taxon>
        <taxon>Malvales</taxon>
        <taxon>Dipterocarpaceae</taxon>
        <taxon>Rubroshorea</taxon>
    </lineage>
</organism>
<evidence type="ECO:0000313" key="4">
    <source>
        <dbReference type="Proteomes" id="UP001054252"/>
    </source>
</evidence>
<dbReference type="Pfam" id="PF00076">
    <property type="entry name" value="RRM_1"/>
    <property type="match status" value="1"/>
</dbReference>
<dbReference type="GO" id="GO:0003723">
    <property type="term" value="F:RNA binding"/>
    <property type="evidence" value="ECO:0007669"/>
    <property type="project" value="UniProtKB-UniRule"/>
</dbReference>
<reference evidence="3 4" key="1">
    <citation type="journal article" date="2021" name="Commun. Biol.">
        <title>The genome of Shorea leprosula (Dipterocarpaceae) highlights the ecological relevance of drought in aseasonal tropical rainforests.</title>
        <authorList>
            <person name="Ng K.K.S."/>
            <person name="Kobayashi M.J."/>
            <person name="Fawcett J.A."/>
            <person name="Hatakeyama M."/>
            <person name="Paape T."/>
            <person name="Ng C.H."/>
            <person name="Ang C.C."/>
            <person name="Tnah L.H."/>
            <person name="Lee C.T."/>
            <person name="Nishiyama T."/>
            <person name="Sese J."/>
            <person name="O'Brien M.J."/>
            <person name="Copetti D."/>
            <person name="Mohd Noor M.I."/>
            <person name="Ong R.C."/>
            <person name="Putra M."/>
            <person name="Sireger I.Z."/>
            <person name="Indrioko S."/>
            <person name="Kosugi Y."/>
            <person name="Izuno A."/>
            <person name="Isagi Y."/>
            <person name="Lee S.L."/>
            <person name="Shimizu K.K."/>
        </authorList>
    </citation>
    <scope>NUCLEOTIDE SEQUENCE [LARGE SCALE GENOMIC DNA]</scope>
    <source>
        <strain evidence="3">214</strain>
    </source>
</reference>
<dbReference type="InterPro" id="IPR012677">
    <property type="entry name" value="Nucleotide-bd_a/b_plait_sf"/>
</dbReference>
<evidence type="ECO:0000256" key="1">
    <source>
        <dbReference type="PROSITE-ProRule" id="PRU00176"/>
    </source>
</evidence>
<evidence type="ECO:0000313" key="3">
    <source>
        <dbReference type="EMBL" id="GKV45950.1"/>
    </source>
</evidence>
<dbReference type="CDD" id="cd00590">
    <property type="entry name" value="RRM_SF"/>
    <property type="match status" value="1"/>
</dbReference>
<name>A0AAV5M850_9ROSI</name>
<accession>A0AAV5M850</accession>
<protein>
    <recommendedName>
        <fullName evidence="2">RRM domain-containing protein</fullName>
    </recommendedName>
</protein>
<dbReference type="PROSITE" id="PS50102">
    <property type="entry name" value="RRM"/>
    <property type="match status" value="1"/>
</dbReference>
<dbReference type="SUPFAM" id="SSF54928">
    <property type="entry name" value="RNA-binding domain, RBD"/>
    <property type="match status" value="1"/>
</dbReference>